<name>A0A1V3U514_ELIME</name>
<dbReference type="OrthoDB" id="1274006at2"/>
<dbReference type="STRING" id="238.BBD35_03375"/>
<evidence type="ECO:0000313" key="1">
    <source>
        <dbReference type="EMBL" id="OOH97831.1"/>
    </source>
</evidence>
<protein>
    <submittedName>
        <fullName evidence="1">Uncharacterized protein</fullName>
    </submittedName>
</protein>
<proteinExistence type="predicted"/>
<organism evidence="1 2">
    <name type="scientific">Elizabethkingia meningoseptica</name>
    <name type="common">Chryseobacterium meningosepticum</name>
    <dbReference type="NCBI Taxonomy" id="238"/>
    <lineage>
        <taxon>Bacteria</taxon>
        <taxon>Pseudomonadati</taxon>
        <taxon>Bacteroidota</taxon>
        <taxon>Flavobacteriia</taxon>
        <taxon>Flavobacteriales</taxon>
        <taxon>Weeksellaceae</taxon>
        <taxon>Elizabethkingia</taxon>
    </lineage>
</organism>
<dbReference type="RefSeq" id="WP_069215364.1">
    <property type="nucleotide sequence ID" value="NZ_CP016378.1"/>
</dbReference>
<dbReference type="AlphaFoldDB" id="A0A1V3U514"/>
<comment type="caution">
    <text evidence="1">The sequence shown here is derived from an EMBL/GenBank/DDBJ whole genome shotgun (WGS) entry which is preliminary data.</text>
</comment>
<gene>
    <name evidence="1" type="ORF">BMF97_00735</name>
</gene>
<dbReference type="Proteomes" id="UP000188947">
    <property type="component" value="Unassembled WGS sequence"/>
</dbReference>
<accession>A0A1V3U514</accession>
<keyword evidence="2" id="KW-1185">Reference proteome</keyword>
<reference evidence="1 2" key="1">
    <citation type="submission" date="2016-11" db="EMBL/GenBank/DDBJ databases">
        <title>Genome sequence and comparative genomic analysis of clinical strain Elizabethkingia meningoseptica 61421 PRCM.</title>
        <authorList>
            <person name="Wang M."/>
            <person name="Hu S."/>
            <person name="Cao L."/>
            <person name="Jiang T."/>
            <person name="Zhou Y."/>
            <person name="Ming D."/>
        </authorList>
    </citation>
    <scope>NUCLEOTIDE SEQUENCE [LARGE SCALE GENOMIC DNA]</scope>
    <source>
        <strain evidence="1 2">61421 PRCM</strain>
    </source>
</reference>
<dbReference type="EMBL" id="MPOG01000001">
    <property type="protein sequence ID" value="OOH97831.1"/>
    <property type="molecule type" value="Genomic_DNA"/>
</dbReference>
<sequence length="265" mass="29631">MKKLLSLFLISSVVTVYGQKLADFEYVFVPKKFEKEMNKYDLKKLLVKGLEDKKYKVIQEDKENWPEELRQNQCNVARADLLDDSSMFRNKVLLKFSDCNEKTILETKGMSMQKEFELGFPEALAVSMKSVPLSNPSSTINITPVAEKPKEVVQVKAEKVAEKTVAPVVTKAETSSPLATTNKAEVFSNGKLNVQKINMGSGQFILASGNSSAPYAVFTETSKQGVYRVKMENGASALGYMENGNLVIEIPQANDTYQKEVFQKK</sequence>
<evidence type="ECO:0000313" key="2">
    <source>
        <dbReference type="Proteomes" id="UP000188947"/>
    </source>
</evidence>
<dbReference type="eggNOG" id="ENOG5031F58">
    <property type="taxonomic scope" value="Bacteria"/>
</dbReference>